<feature type="transmembrane region" description="Helical" evidence="1">
    <location>
        <begin position="27"/>
        <end position="46"/>
    </location>
</feature>
<protein>
    <submittedName>
        <fullName evidence="2">Uncharacterized protein</fullName>
    </submittedName>
</protein>
<feature type="transmembrane region" description="Helical" evidence="1">
    <location>
        <begin position="53"/>
        <end position="71"/>
    </location>
</feature>
<keyword evidence="1" id="KW-1133">Transmembrane helix</keyword>
<name>A0A517NQD8_9BACT</name>
<dbReference type="Proteomes" id="UP000319817">
    <property type="component" value="Chromosome"/>
</dbReference>
<keyword evidence="3" id="KW-1185">Reference proteome</keyword>
<keyword evidence="1" id="KW-0812">Transmembrane</keyword>
<sequence length="165" mass="18044">MLVATSASILGFALVRGFVLLDFYGAILFSFFGMVSALAVACSVRALSEGKRLSACICGLLAVLTLAPVAFPKACFADYPFMATMADIQRRVRSIQRELNTDPELSGVDLEFMAPSGTKQKWVQATGSVETKHAFERLKSNLERLEFLIRYNLLVGGEKIEADQP</sequence>
<gene>
    <name evidence="2" type="ORF">K239x_12830</name>
</gene>
<proteinExistence type="predicted"/>
<keyword evidence="1" id="KW-0472">Membrane</keyword>
<reference evidence="2 3" key="1">
    <citation type="submission" date="2019-02" db="EMBL/GenBank/DDBJ databases">
        <title>Deep-cultivation of Planctomycetes and their phenomic and genomic characterization uncovers novel biology.</title>
        <authorList>
            <person name="Wiegand S."/>
            <person name="Jogler M."/>
            <person name="Boedeker C."/>
            <person name="Pinto D."/>
            <person name="Vollmers J."/>
            <person name="Rivas-Marin E."/>
            <person name="Kohn T."/>
            <person name="Peeters S.H."/>
            <person name="Heuer A."/>
            <person name="Rast P."/>
            <person name="Oberbeckmann S."/>
            <person name="Bunk B."/>
            <person name="Jeske O."/>
            <person name="Meyerdierks A."/>
            <person name="Storesund J.E."/>
            <person name="Kallscheuer N."/>
            <person name="Luecker S."/>
            <person name="Lage O.M."/>
            <person name="Pohl T."/>
            <person name="Merkel B.J."/>
            <person name="Hornburger P."/>
            <person name="Mueller R.-W."/>
            <person name="Bruemmer F."/>
            <person name="Labrenz M."/>
            <person name="Spormann A.M."/>
            <person name="Op den Camp H."/>
            <person name="Overmann J."/>
            <person name="Amann R."/>
            <person name="Jetten M.S.M."/>
            <person name="Mascher T."/>
            <person name="Medema M.H."/>
            <person name="Devos D.P."/>
            <person name="Kaster A.-K."/>
            <person name="Ovreas L."/>
            <person name="Rohde M."/>
            <person name="Galperin M.Y."/>
            <person name="Jogler C."/>
        </authorList>
    </citation>
    <scope>NUCLEOTIDE SEQUENCE [LARGE SCALE GENOMIC DNA]</scope>
    <source>
        <strain evidence="2 3">K23_9</strain>
    </source>
</reference>
<accession>A0A517NQD8</accession>
<evidence type="ECO:0000256" key="1">
    <source>
        <dbReference type="SAM" id="Phobius"/>
    </source>
</evidence>
<evidence type="ECO:0000313" key="2">
    <source>
        <dbReference type="EMBL" id="QDT09337.1"/>
    </source>
</evidence>
<organism evidence="2 3">
    <name type="scientific">Stieleria marina</name>
    <dbReference type="NCBI Taxonomy" id="1930275"/>
    <lineage>
        <taxon>Bacteria</taxon>
        <taxon>Pseudomonadati</taxon>
        <taxon>Planctomycetota</taxon>
        <taxon>Planctomycetia</taxon>
        <taxon>Pirellulales</taxon>
        <taxon>Pirellulaceae</taxon>
        <taxon>Stieleria</taxon>
    </lineage>
</organism>
<dbReference type="EMBL" id="CP036526">
    <property type="protein sequence ID" value="QDT09337.1"/>
    <property type="molecule type" value="Genomic_DNA"/>
</dbReference>
<dbReference type="AlphaFoldDB" id="A0A517NQD8"/>
<evidence type="ECO:0000313" key="3">
    <source>
        <dbReference type="Proteomes" id="UP000319817"/>
    </source>
</evidence>